<protein>
    <recommendedName>
        <fullName evidence="1">B12-binding domain-containing protein</fullName>
    </recommendedName>
</protein>
<dbReference type="GO" id="GO:0046872">
    <property type="term" value="F:metal ion binding"/>
    <property type="evidence" value="ECO:0007669"/>
    <property type="project" value="InterPro"/>
</dbReference>
<feature type="non-terminal residue" evidence="2">
    <location>
        <position position="72"/>
    </location>
</feature>
<dbReference type="GO" id="GO:0031419">
    <property type="term" value="F:cobalamin binding"/>
    <property type="evidence" value="ECO:0007669"/>
    <property type="project" value="InterPro"/>
</dbReference>
<evidence type="ECO:0000259" key="1">
    <source>
        <dbReference type="Pfam" id="PF02310"/>
    </source>
</evidence>
<gene>
    <name evidence="2" type="ORF">MNBD_DELTA03-1374</name>
</gene>
<accession>A0A3B0VUV4</accession>
<feature type="domain" description="B12-binding" evidence="1">
    <location>
        <begin position="12"/>
        <end position="71"/>
    </location>
</feature>
<dbReference type="EMBL" id="UOEX01000428">
    <property type="protein sequence ID" value="VAW42257.1"/>
    <property type="molecule type" value="Genomic_DNA"/>
</dbReference>
<dbReference type="PROSITE" id="PS51257">
    <property type="entry name" value="PROKAR_LIPOPROTEIN"/>
    <property type="match status" value="1"/>
</dbReference>
<dbReference type="AlphaFoldDB" id="A0A3B0VUV4"/>
<dbReference type="Pfam" id="PF02310">
    <property type="entry name" value="B12-binding"/>
    <property type="match status" value="1"/>
</dbReference>
<sequence>MLKILFITVPYHAGVVEVAGKWVPLYMVTLAGACRAAGFECHIYDAMTKGVGMAEVEQQIRDLQPDVVAVSM</sequence>
<proteinExistence type="predicted"/>
<organism evidence="2">
    <name type="scientific">hydrothermal vent metagenome</name>
    <dbReference type="NCBI Taxonomy" id="652676"/>
    <lineage>
        <taxon>unclassified sequences</taxon>
        <taxon>metagenomes</taxon>
        <taxon>ecological metagenomes</taxon>
    </lineage>
</organism>
<reference evidence="2" key="1">
    <citation type="submission" date="2018-06" db="EMBL/GenBank/DDBJ databases">
        <authorList>
            <person name="Zhirakovskaya E."/>
        </authorList>
    </citation>
    <scope>NUCLEOTIDE SEQUENCE</scope>
</reference>
<dbReference type="InterPro" id="IPR006158">
    <property type="entry name" value="Cobalamin-bd"/>
</dbReference>
<name>A0A3B0VUV4_9ZZZZ</name>
<evidence type="ECO:0000313" key="2">
    <source>
        <dbReference type="EMBL" id="VAW42257.1"/>
    </source>
</evidence>